<protein>
    <submittedName>
        <fullName evidence="1">Uncharacterized protein</fullName>
    </submittedName>
</protein>
<name>F8FJP1_PAEMK</name>
<reference evidence="2" key="1">
    <citation type="submission" date="2011-06" db="EMBL/GenBank/DDBJ databases">
        <title>Complete genome sequence of Paenibacillus mucilaginosus KNP414.</title>
        <authorList>
            <person name="Wang J."/>
            <person name="Hu S."/>
            <person name="Hu X."/>
            <person name="Zhang B."/>
            <person name="Dong D."/>
            <person name="Zhang S."/>
            <person name="Zhao K."/>
            <person name="Wu D."/>
        </authorList>
    </citation>
    <scope>NUCLEOTIDE SEQUENCE [LARGE SCALE GENOMIC DNA]</scope>
    <source>
        <strain evidence="2">KNP414</strain>
    </source>
</reference>
<proteinExistence type="predicted"/>
<dbReference type="RefSeq" id="WP_013918045.1">
    <property type="nucleotide sequence ID" value="NC_015690.1"/>
</dbReference>
<dbReference type="PATRIC" id="fig|1036673.3.peg.4006"/>
<sequence length="259" mass="30054">MSKTEKLLKRLDEIGKVLERKGGAEMLLGLGSVGMETERLDEYSDLDFFVIVKPGYKERYIRQLDWLEEVYPLAYSFRNTDDGCKILFDDGIYGEYAIFEERELESCHYAEGRVVWKAPSYTRVDFAKPSRPAPRLIEDSLDHPLNEALTNLYVGLGRYARGEKLTATRFVQSYAVGSILSVLHLLETEEPYFPDVFGLERRLEKRYPRFAANLGEMIQGYDRVPESALCILQYIERVYPVNQRLAREIRQLANICRQL</sequence>
<evidence type="ECO:0000313" key="2">
    <source>
        <dbReference type="Proteomes" id="UP000006620"/>
    </source>
</evidence>
<accession>F8FJP1</accession>
<evidence type="ECO:0000313" key="1">
    <source>
        <dbReference type="EMBL" id="AEI42891.1"/>
    </source>
</evidence>
<dbReference type="InterPro" id="IPR043519">
    <property type="entry name" value="NT_sf"/>
</dbReference>
<reference evidence="1 2" key="2">
    <citation type="journal article" date="2013" name="Genome Announc.">
        <title>Genome Sequence of Growth-Improving Paenibacillus mucilaginosus Strain KNP414.</title>
        <authorList>
            <person name="Lu J.J."/>
            <person name="Wang J.F."/>
            <person name="Hu X.F."/>
        </authorList>
    </citation>
    <scope>NUCLEOTIDE SEQUENCE [LARGE SCALE GENOMIC DNA]</scope>
    <source>
        <strain evidence="1 2">KNP414</strain>
    </source>
</reference>
<dbReference type="HOGENOM" id="CLU_1077074_0_0_9"/>
<dbReference type="EMBL" id="CP002869">
    <property type="protein sequence ID" value="AEI42891.1"/>
    <property type="molecule type" value="Genomic_DNA"/>
</dbReference>
<gene>
    <name evidence="1" type="ordered locus">KNP414_04359</name>
</gene>
<dbReference type="KEGG" id="pms:KNP414_04359"/>
<dbReference type="Proteomes" id="UP000006620">
    <property type="component" value="Chromosome"/>
</dbReference>
<dbReference type="AlphaFoldDB" id="F8FJP1"/>
<dbReference type="Gene3D" id="3.30.460.10">
    <property type="entry name" value="Beta Polymerase, domain 2"/>
    <property type="match status" value="1"/>
</dbReference>
<organism evidence="1 2">
    <name type="scientific">Paenibacillus mucilaginosus (strain KNP414)</name>
    <dbReference type="NCBI Taxonomy" id="1036673"/>
    <lineage>
        <taxon>Bacteria</taxon>
        <taxon>Bacillati</taxon>
        <taxon>Bacillota</taxon>
        <taxon>Bacilli</taxon>
        <taxon>Bacillales</taxon>
        <taxon>Paenibacillaceae</taxon>
        <taxon>Paenibacillus</taxon>
    </lineage>
</organism>
<dbReference type="SUPFAM" id="SSF81301">
    <property type="entry name" value="Nucleotidyltransferase"/>
    <property type="match status" value="1"/>
</dbReference>